<protein>
    <recommendedName>
        <fullName evidence="4">Ammonium transporter</fullName>
    </recommendedName>
</protein>
<evidence type="ECO:0000256" key="1">
    <source>
        <dbReference type="SAM" id="Phobius"/>
    </source>
</evidence>
<evidence type="ECO:0008006" key="4">
    <source>
        <dbReference type="Google" id="ProtNLM"/>
    </source>
</evidence>
<dbReference type="Proteomes" id="UP001158067">
    <property type="component" value="Unassembled WGS sequence"/>
</dbReference>
<organism evidence="2 3">
    <name type="scientific">Neorhodopirellula lusitana</name>
    <dbReference type="NCBI Taxonomy" id="445327"/>
    <lineage>
        <taxon>Bacteria</taxon>
        <taxon>Pseudomonadati</taxon>
        <taxon>Planctomycetota</taxon>
        <taxon>Planctomycetia</taxon>
        <taxon>Pirellulales</taxon>
        <taxon>Pirellulaceae</taxon>
        <taxon>Neorhodopirellula</taxon>
    </lineage>
</organism>
<proteinExistence type="predicted"/>
<feature type="transmembrane region" description="Helical" evidence="1">
    <location>
        <begin position="6"/>
        <end position="26"/>
    </location>
</feature>
<evidence type="ECO:0000313" key="2">
    <source>
        <dbReference type="EMBL" id="SMP47546.1"/>
    </source>
</evidence>
<keyword evidence="1" id="KW-1133">Transmembrane helix</keyword>
<name>A0ABY1PUG8_9BACT</name>
<keyword evidence="1" id="KW-0472">Membrane</keyword>
<dbReference type="EMBL" id="FXUG01000002">
    <property type="protein sequence ID" value="SMP47546.1"/>
    <property type="molecule type" value="Genomic_DNA"/>
</dbReference>
<reference evidence="2 3" key="1">
    <citation type="submission" date="2017-05" db="EMBL/GenBank/DDBJ databases">
        <authorList>
            <person name="Varghese N."/>
            <person name="Submissions S."/>
        </authorList>
    </citation>
    <scope>NUCLEOTIDE SEQUENCE [LARGE SCALE GENOMIC DNA]</scope>
    <source>
        <strain evidence="2 3">DSM 25457</strain>
    </source>
</reference>
<gene>
    <name evidence="2" type="ORF">SAMN06265222_102311</name>
</gene>
<sequence length="29" mass="3137">MNVDAVHTAFGVAFTFVWLLVGQIMVGGR</sequence>
<accession>A0ABY1PUG8</accession>
<evidence type="ECO:0000313" key="3">
    <source>
        <dbReference type="Proteomes" id="UP001158067"/>
    </source>
</evidence>
<comment type="caution">
    <text evidence="2">The sequence shown here is derived from an EMBL/GenBank/DDBJ whole genome shotgun (WGS) entry which is preliminary data.</text>
</comment>
<keyword evidence="3" id="KW-1185">Reference proteome</keyword>
<keyword evidence="1" id="KW-0812">Transmembrane</keyword>